<proteinExistence type="predicted"/>
<feature type="compositionally biased region" description="Basic and acidic residues" evidence="1">
    <location>
        <begin position="407"/>
        <end position="438"/>
    </location>
</feature>
<evidence type="ECO:0000256" key="1">
    <source>
        <dbReference type="SAM" id="MobiDB-lite"/>
    </source>
</evidence>
<keyword evidence="3" id="KW-1185">Reference proteome</keyword>
<gene>
    <name evidence="2" type="ORF">ACFSL4_01570</name>
</gene>
<feature type="region of interest" description="Disordered" evidence="1">
    <location>
        <begin position="153"/>
        <end position="179"/>
    </location>
</feature>
<evidence type="ECO:0000313" key="2">
    <source>
        <dbReference type="EMBL" id="MFD1656955.1"/>
    </source>
</evidence>
<evidence type="ECO:0000313" key="3">
    <source>
        <dbReference type="Proteomes" id="UP001597261"/>
    </source>
</evidence>
<organism evidence="2 3">
    <name type="scientific">Streptomyces caeni</name>
    <dbReference type="NCBI Taxonomy" id="2307231"/>
    <lineage>
        <taxon>Bacteria</taxon>
        <taxon>Bacillati</taxon>
        <taxon>Actinomycetota</taxon>
        <taxon>Actinomycetes</taxon>
        <taxon>Kitasatosporales</taxon>
        <taxon>Streptomycetaceae</taxon>
        <taxon>Streptomyces</taxon>
    </lineage>
</organism>
<accession>A0ABW4II09</accession>
<sequence length="438" mass="48250">MIEPSIDARLFVLQRDRDVTGVSGPGPVADGVQWPDGTVVLRRRERPSTSVWDSLDLMLSVHGHDGATRVVWLDEARPGRKILADGVARAYALADRWEAAHGTSMFLVRAAGAELRDVLDGESGPGEEQPAPVDWEAIARQRERELKTVGEARHRAEVERDQLRAGEEPGWDPLTPTPGQWIARWNRASAEERLDVAKRVIENAAKASECFLMNHEKRLDEDRKVWVALTQVRDEVDRWKRNTLEPQTMRALSDIGRALDGPGPEETDITLDTRADNSGPTIPNYQVNEGESADIPADSRGGIRGLLEHVGIDTRSRDITVAGRVVDAAGPEPVGLVKIDGVLAEGKADAAREALRQMDADPHGLKAGMVVKAYTDHGRQKWVFRCWGTDTCDGFLSLDHSSQQSAERARDRHLAEAHPEAAAEHSHATESRQDGARP</sequence>
<dbReference type="Proteomes" id="UP001597261">
    <property type="component" value="Unassembled WGS sequence"/>
</dbReference>
<reference evidence="3" key="1">
    <citation type="journal article" date="2019" name="Int. J. Syst. Evol. Microbiol.">
        <title>The Global Catalogue of Microorganisms (GCM) 10K type strain sequencing project: providing services to taxonomists for standard genome sequencing and annotation.</title>
        <authorList>
            <consortium name="The Broad Institute Genomics Platform"/>
            <consortium name="The Broad Institute Genome Sequencing Center for Infectious Disease"/>
            <person name="Wu L."/>
            <person name="Ma J."/>
        </authorList>
    </citation>
    <scope>NUCLEOTIDE SEQUENCE [LARGE SCALE GENOMIC DNA]</scope>
    <source>
        <strain evidence="3">CGMCC 1.12470</strain>
    </source>
</reference>
<dbReference type="EMBL" id="JBHUDX010000004">
    <property type="protein sequence ID" value="MFD1656955.1"/>
    <property type="molecule type" value="Genomic_DNA"/>
</dbReference>
<feature type="compositionally biased region" description="Basic and acidic residues" evidence="1">
    <location>
        <begin position="153"/>
        <end position="167"/>
    </location>
</feature>
<feature type="region of interest" description="Disordered" evidence="1">
    <location>
        <begin position="401"/>
        <end position="438"/>
    </location>
</feature>
<protein>
    <submittedName>
        <fullName evidence="2">Uncharacterized protein</fullName>
    </submittedName>
</protein>
<comment type="caution">
    <text evidence="2">The sequence shown here is derived from an EMBL/GenBank/DDBJ whole genome shotgun (WGS) entry which is preliminary data.</text>
</comment>
<name>A0ABW4II09_9ACTN</name>
<dbReference type="RefSeq" id="WP_381077328.1">
    <property type="nucleotide sequence ID" value="NZ_JBHUDX010000004.1"/>
</dbReference>